<sequence length="74" mass="8117">GEEMDGLKLNGIALFLGKIPCRKQECFYFAEGTSLIPVAYISKALLPEAKRLWGIMISEEAGRDIESVSKDIGV</sequence>
<comment type="caution">
    <text evidence="1">The sequence shown here is derived from an EMBL/GenBank/DDBJ whole genome shotgun (WGS) entry which is preliminary data.</text>
</comment>
<dbReference type="EMBL" id="LAZR01036459">
    <property type="protein sequence ID" value="KKL24782.1"/>
    <property type="molecule type" value="Genomic_DNA"/>
</dbReference>
<organism evidence="1">
    <name type="scientific">marine sediment metagenome</name>
    <dbReference type="NCBI Taxonomy" id="412755"/>
    <lineage>
        <taxon>unclassified sequences</taxon>
        <taxon>metagenomes</taxon>
        <taxon>ecological metagenomes</taxon>
    </lineage>
</organism>
<feature type="non-terminal residue" evidence="1">
    <location>
        <position position="1"/>
    </location>
</feature>
<proteinExistence type="predicted"/>
<accession>A0A0F9CEF5</accession>
<gene>
    <name evidence="1" type="ORF">LCGC14_2411900</name>
</gene>
<protein>
    <submittedName>
        <fullName evidence="1">Uncharacterized protein</fullName>
    </submittedName>
</protein>
<dbReference type="AlphaFoldDB" id="A0A0F9CEF5"/>
<reference evidence="1" key="1">
    <citation type="journal article" date="2015" name="Nature">
        <title>Complex archaea that bridge the gap between prokaryotes and eukaryotes.</title>
        <authorList>
            <person name="Spang A."/>
            <person name="Saw J.H."/>
            <person name="Jorgensen S.L."/>
            <person name="Zaremba-Niedzwiedzka K."/>
            <person name="Martijn J."/>
            <person name="Lind A.E."/>
            <person name="van Eijk R."/>
            <person name="Schleper C."/>
            <person name="Guy L."/>
            <person name="Ettema T.J."/>
        </authorList>
    </citation>
    <scope>NUCLEOTIDE SEQUENCE</scope>
</reference>
<evidence type="ECO:0000313" key="1">
    <source>
        <dbReference type="EMBL" id="KKL24782.1"/>
    </source>
</evidence>
<name>A0A0F9CEF5_9ZZZZ</name>